<dbReference type="KEGG" id="opr:Ocepr_2301"/>
<dbReference type="EMBL" id="CP002362">
    <property type="protein sequence ID" value="ADR37749.1"/>
    <property type="molecule type" value="Genomic_DNA"/>
</dbReference>
<geneLocation type="plasmid" evidence="3 4">
    <name>pOCEPR01</name>
</geneLocation>
<gene>
    <name evidence="3" type="ordered locus">Ocepr_2301</name>
</gene>
<organism evidence="3 4">
    <name type="scientific">Oceanithermus profundus (strain DSM 14977 / NBRC 100410 / VKM B-2274 / 506)</name>
    <dbReference type="NCBI Taxonomy" id="670487"/>
    <lineage>
        <taxon>Bacteria</taxon>
        <taxon>Thermotogati</taxon>
        <taxon>Deinococcota</taxon>
        <taxon>Deinococci</taxon>
        <taxon>Thermales</taxon>
        <taxon>Thermaceae</taxon>
        <taxon>Oceanithermus</taxon>
    </lineage>
</organism>
<keyword evidence="4" id="KW-1185">Reference proteome</keyword>
<feature type="region of interest" description="Disordered" evidence="1">
    <location>
        <begin position="28"/>
        <end position="56"/>
    </location>
</feature>
<dbReference type="OrthoDB" id="518091at2"/>
<dbReference type="eggNOG" id="COG2865">
    <property type="taxonomic scope" value="Bacteria"/>
</dbReference>
<dbReference type="HOGENOM" id="CLU_679410_0_0_0"/>
<dbReference type="Proteomes" id="UP000008722">
    <property type="component" value="Plasmid pOCEPR01"/>
</dbReference>
<protein>
    <recommendedName>
        <fullName evidence="2">Schlafen AlbA-2 domain-containing protein</fullName>
    </recommendedName>
</protein>
<sequence length="405" mass="43805">MEKIFGSMPPTEKDLERLVTDRVRAGHHLVYVPRPSDEDEEAPQGEEAGRDEGESQVEALVHAAAALANAHGGVVVQGIEATGDLPVRLVGFDGAPSFHVAMLLRDALEEHADPPIDNRVVTVDLDDGRYAIVVEIPPSLDAPHQVNGVYPQRSGRETVVMTAAEIDRVRAHRRTVLEGFRARARELADAAQHGRNVPVKETDGVGLYLYVASVPLAVSGREVEIGPAGDGLPAMHLLLGPPEARVGLRPTHFGALGTRPDAKDGSVEELVYLTHRGEMLLGLPDARAFEVSGKRFCLSTDELLEAVPEALTPNLASLVSMGFEPPFYVALVGAGESTDVRFSRGPSCGYPIAPGELLVEARLPLTPMRTLDLSPEDGMTQEDYFYERLAHPIRPFLDRIRQAVG</sequence>
<feature type="domain" description="Schlafen AlbA-2" evidence="2">
    <location>
        <begin position="56"/>
        <end position="161"/>
    </location>
</feature>
<evidence type="ECO:0000259" key="2">
    <source>
        <dbReference type="Pfam" id="PF04326"/>
    </source>
</evidence>
<dbReference type="AlphaFoldDB" id="E4UAW4"/>
<reference evidence="4" key="1">
    <citation type="submission" date="2010-11" db="EMBL/GenBank/DDBJ databases">
        <title>The complete sequence of plasmid of Oceanithermus profundus DSM 14977.</title>
        <authorList>
            <consortium name="US DOE Joint Genome Institute (JGI-PGF)"/>
            <person name="Lucas S."/>
            <person name="Copeland A."/>
            <person name="Lapidus A."/>
            <person name="Bruce D."/>
            <person name="Goodwin L."/>
            <person name="Pitluck S."/>
            <person name="Kyrpides N."/>
            <person name="Mavromatis K."/>
            <person name="Pagani I."/>
            <person name="Ivanova N."/>
            <person name="Zhang X."/>
            <person name="Brettin T."/>
            <person name="Detter J.C."/>
            <person name="Tapia R."/>
            <person name="Han C."/>
            <person name="Land M."/>
            <person name="Hauser L."/>
            <person name="Markowitz V."/>
            <person name="Cheng J.-F."/>
            <person name="Hugenholtz P."/>
            <person name="Woyke T."/>
            <person name="Wu D."/>
            <person name="Tindall B."/>
            <person name="Faehnrich R."/>
            <person name="Brambilla E."/>
            <person name="Klenk H.-P."/>
            <person name="Eisen J.A."/>
        </authorList>
    </citation>
    <scope>NUCLEOTIDE SEQUENCE [LARGE SCALE GENOMIC DNA]</scope>
    <source>
        <strain evidence="4">DSM 14977 / NBRC 100410 / VKM B-2274 / 506</strain>
        <plasmid evidence="4">Plasmid pOCEPR01</plasmid>
    </source>
</reference>
<evidence type="ECO:0000313" key="4">
    <source>
        <dbReference type="Proteomes" id="UP000008722"/>
    </source>
</evidence>
<dbReference type="Gene3D" id="3.30.950.30">
    <property type="entry name" value="Schlafen, AAA domain"/>
    <property type="match status" value="1"/>
</dbReference>
<proteinExistence type="predicted"/>
<evidence type="ECO:0000313" key="3">
    <source>
        <dbReference type="EMBL" id="ADR37749.1"/>
    </source>
</evidence>
<accession>E4UAW4</accession>
<name>E4UAW4_OCEP5</name>
<dbReference type="Pfam" id="PF04326">
    <property type="entry name" value="SLFN_AlbA_2"/>
    <property type="match status" value="1"/>
</dbReference>
<keyword evidence="3" id="KW-0614">Plasmid</keyword>
<reference evidence="3 4" key="2">
    <citation type="journal article" date="2011" name="Stand. Genomic Sci.">
        <title>Complete genome sequence of Oceanithermus profundus type strain (506).</title>
        <authorList>
            <person name="Pati A."/>
            <person name="Zhang X."/>
            <person name="Lapidus A."/>
            <person name="Nolan M."/>
            <person name="Lucas S."/>
            <person name="Del Rio T.G."/>
            <person name="Tice H."/>
            <person name="Cheng J.F."/>
            <person name="Tapia R."/>
            <person name="Han C."/>
            <person name="Goodwin L."/>
            <person name="Pitluck S."/>
            <person name="Liolios K."/>
            <person name="Pagani I."/>
            <person name="Ivanova N."/>
            <person name="Mavromatis K."/>
            <person name="Chen A."/>
            <person name="Palaniappan K."/>
            <person name="Hauser L."/>
            <person name="Jeffries C.D."/>
            <person name="Brambilla E.M."/>
            <person name="Rohl A."/>
            <person name="Mwirichia R."/>
            <person name="Rohde M."/>
            <person name="Tindall B.J."/>
            <person name="Sikorski J."/>
            <person name="Wirth R."/>
            <person name="Goker M."/>
            <person name="Woyke T."/>
            <person name="Detter J.C."/>
            <person name="Bristow J."/>
            <person name="Eisen J.A."/>
            <person name="Markowitz V."/>
            <person name="Hugenholtz P."/>
            <person name="Kyrpides N.C."/>
            <person name="Klenk H.P."/>
            <person name="Land M."/>
        </authorList>
    </citation>
    <scope>NUCLEOTIDE SEQUENCE [LARGE SCALE GENOMIC DNA]</scope>
    <source>
        <strain evidence="4">DSM 14977 / NBRC 100410 / VKM B-2274 / 506</strain>
        <plasmid evidence="4">Plasmid pOCEPR01</plasmid>
    </source>
</reference>
<dbReference type="RefSeq" id="WP_013449729.1">
    <property type="nucleotide sequence ID" value="NC_014753.1"/>
</dbReference>
<evidence type="ECO:0000256" key="1">
    <source>
        <dbReference type="SAM" id="MobiDB-lite"/>
    </source>
</evidence>
<dbReference type="InterPro" id="IPR007421">
    <property type="entry name" value="Schlafen_AlbA_2_dom"/>
</dbReference>
<dbReference type="InterPro" id="IPR038461">
    <property type="entry name" value="Schlafen_AlbA_2_dom_sf"/>
</dbReference>